<dbReference type="Pfam" id="PF07816">
    <property type="entry name" value="DUF1645"/>
    <property type="match status" value="1"/>
</dbReference>
<dbReference type="PANTHER" id="PTHR33095:SF114">
    <property type="entry name" value="DUF1645 FAMILY PROTEIN"/>
    <property type="match status" value="1"/>
</dbReference>
<feature type="region of interest" description="Disordered" evidence="1">
    <location>
        <begin position="1"/>
        <end position="20"/>
    </location>
</feature>
<comment type="caution">
    <text evidence="2">The sequence shown here is derived from an EMBL/GenBank/DDBJ whole genome shotgun (WGS) entry which is preliminary data.</text>
</comment>
<gene>
    <name evidence="2" type="ORF">VNO80_09883</name>
</gene>
<dbReference type="EMBL" id="JAYMYR010000004">
    <property type="protein sequence ID" value="KAK7367864.1"/>
    <property type="molecule type" value="Genomic_DNA"/>
</dbReference>
<dbReference type="AlphaFoldDB" id="A0AAN9RE56"/>
<dbReference type="PANTHER" id="PTHR33095">
    <property type="entry name" value="OS07G0619500 PROTEIN"/>
    <property type="match status" value="1"/>
</dbReference>
<evidence type="ECO:0000313" key="2">
    <source>
        <dbReference type="EMBL" id="KAK7367864.1"/>
    </source>
</evidence>
<proteinExistence type="predicted"/>
<keyword evidence="3" id="KW-1185">Reference proteome</keyword>
<evidence type="ECO:0000313" key="3">
    <source>
        <dbReference type="Proteomes" id="UP001374584"/>
    </source>
</evidence>
<protein>
    <submittedName>
        <fullName evidence="2">Uncharacterized protein</fullName>
    </submittedName>
</protein>
<evidence type="ECO:0000256" key="1">
    <source>
        <dbReference type="SAM" id="MobiDB-lite"/>
    </source>
</evidence>
<feature type="compositionally biased region" description="Polar residues" evidence="1">
    <location>
        <begin position="1"/>
        <end position="10"/>
    </location>
</feature>
<feature type="compositionally biased region" description="Acidic residues" evidence="1">
    <location>
        <begin position="46"/>
        <end position="70"/>
    </location>
</feature>
<dbReference type="InterPro" id="IPR012442">
    <property type="entry name" value="DUF1645_plant"/>
</dbReference>
<feature type="region of interest" description="Disordered" evidence="1">
    <location>
        <begin position="127"/>
        <end position="148"/>
    </location>
</feature>
<accession>A0AAN9RE56</accession>
<name>A0AAN9RE56_PHACN</name>
<dbReference type="Proteomes" id="UP001374584">
    <property type="component" value="Unassembled WGS sequence"/>
</dbReference>
<feature type="region of interest" description="Disordered" evidence="1">
    <location>
        <begin position="38"/>
        <end position="70"/>
    </location>
</feature>
<organism evidence="2 3">
    <name type="scientific">Phaseolus coccineus</name>
    <name type="common">Scarlet runner bean</name>
    <name type="synonym">Phaseolus multiflorus</name>
    <dbReference type="NCBI Taxonomy" id="3886"/>
    <lineage>
        <taxon>Eukaryota</taxon>
        <taxon>Viridiplantae</taxon>
        <taxon>Streptophyta</taxon>
        <taxon>Embryophyta</taxon>
        <taxon>Tracheophyta</taxon>
        <taxon>Spermatophyta</taxon>
        <taxon>Magnoliopsida</taxon>
        <taxon>eudicotyledons</taxon>
        <taxon>Gunneridae</taxon>
        <taxon>Pentapetalae</taxon>
        <taxon>rosids</taxon>
        <taxon>fabids</taxon>
        <taxon>Fabales</taxon>
        <taxon>Fabaceae</taxon>
        <taxon>Papilionoideae</taxon>
        <taxon>50 kb inversion clade</taxon>
        <taxon>NPAAA clade</taxon>
        <taxon>indigoferoid/millettioid clade</taxon>
        <taxon>Phaseoleae</taxon>
        <taxon>Phaseolus</taxon>
    </lineage>
</organism>
<sequence>MQAVSRSPTPSMFGDSSDHFTHSSANFEHDFIAKLKIDEHKNEEEYKNEEEHNEGEVEEESQHEEEDEEFSFMLVNSDGSPISADDAFDNGQIRPLFPIFNQDLLFSDDYDGGVHPPINLFVEHPEDSLSPSMSPSTEKLVESPPPEGSYCEWNPKAAVKSNSTGFSKLWRFRDVKLRSNSDGKDTFVFLNHAPAAKPAEKARSVMVKKVEVKKGKTTSSSAHEKHYVMNRARKESDKRKSYLPYRQDLFGFFSTSHGLSRNVHPY</sequence>
<reference evidence="2 3" key="1">
    <citation type="submission" date="2024-01" db="EMBL/GenBank/DDBJ databases">
        <title>The genomes of 5 underutilized Papilionoideae crops provide insights into root nodulation and disease resistanc.</title>
        <authorList>
            <person name="Jiang F."/>
        </authorList>
    </citation>
    <scope>NUCLEOTIDE SEQUENCE [LARGE SCALE GENOMIC DNA]</scope>
    <source>
        <strain evidence="2">JINMINGXINNONG_FW02</strain>
        <tissue evidence="2">Leaves</tissue>
    </source>
</reference>